<reference evidence="3 4" key="1">
    <citation type="submission" date="2021-05" db="EMBL/GenBank/DDBJ databases">
        <title>Petroleum and Energy Research Collection (APPE): ex situ preservation of microbial diversity associated with the oil industry and exploitation of its biotechnological potential.</title>
        <authorList>
            <person name="Paixao C.T.M."/>
            <person name="Gomes M.B."/>
            <person name="Oliveira V.M."/>
        </authorList>
    </citation>
    <scope>NUCLEOTIDE SEQUENCE [LARGE SCALE GENOMIC DNA]</scope>
    <source>
        <strain evidence="3 4">LIT2</strain>
    </source>
</reference>
<dbReference type="PRINTS" id="PR00922">
    <property type="entry name" value="DADACBPTASE3"/>
</dbReference>
<protein>
    <submittedName>
        <fullName evidence="3">D-alanyl-D-alanine carboxypeptidase/D-alanyl-D-alanine-endopeptidase</fullName>
        <ecNumber evidence="3">3.4.16.4</ecNumber>
    </submittedName>
</protein>
<dbReference type="EMBL" id="JAGXFD010000001">
    <property type="protein sequence ID" value="MBZ9567273.1"/>
    <property type="molecule type" value="Genomic_DNA"/>
</dbReference>
<dbReference type="RefSeq" id="WP_224420555.1">
    <property type="nucleotide sequence ID" value="NZ_JAGXFD010000001.1"/>
</dbReference>
<evidence type="ECO:0000256" key="2">
    <source>
        <dbReference type="ARBA" id="ARBA00022801"/>
    </source>
</evidence>
<dbReference type="GO" id="GO:0009002">
    <property type="term" value="F:serine-type D-Ala-D-Ala carboxypeptidase activity"/>
    <property type="evidence" value="ECO:0007669"/>
    <property type="project" value="UniProtKB-EC"/>
</dbReference>
<sequence length="480" mass="51137">MSRRLSLLVVVLCLVMPGPFARASGFEHVARLAGQGFRLGARAELLDSGRVLGAIAPRRALSPASVSKLYTAAAALDRWGPQHRFTTRLVSTGTIDDDGVLHGDLVLEGGGDPALVSEDLWRLIQRLRQRGITAVRGQLVVSQWRFGPVECVTTDRCRAASRADNAYSARLSSAAVNYASWCLDVLPGRGVGGAARILSCNTVEPATRVDNRVTTVARGGESRLDAERVTDERGDVLVVSGTIARDSRPRALYRASSDPAEQTARTLQSMLERAGIQVSGGTAVSRTRPPAAATPLAEVDGKPLQTLLQRMLDYSNNFMADTLSLDLADTPRATLPQAGQAVAGFARGLPGHGPLVLHSGSGLTPENRTSAQGVTTLLAALYRRPALFPAFLAGLQLPVNGPMHFIRRGDPRFQDHVMLKTGTLNRPVAVRALGGYFRTASGRWGAFSVLINGTASTPYLAWSTVLDAVSADLAAMIRAH</sequence>
<comment type="similarity">
    <text evidence="1">Belongs to the peptidase S13 family.</text>
</comment>
<dbReference type="Proteomes" id="UP001319883">
    <property type="component" value="Unassembled WGS sequence"/>
</dbReference>
<dbReference type="SUPFAM" id="SSF56601">
    <property type="entry name" value="beta-lactamase/transpeptidase-like"/>
    <property type="match status" value="1"/>
</dbReference>
<gene>
    <name evidence="3" type="primary">dacB</name>
    <name evidence="3" type="ORF">KGQ91_06195</name>
</gene>
<dbReference type="Gene3D" id="3.50.80.20">
    <property type="entry name" value="D-Ala-D-Ala carboxypeptidase C, peptidase S13"/>
    <property type="match status" value="1"/>
</dbReference>
<dbReference type="InterPro" id="IPR012338">
    <property type="entry name" value="Beta-lactam/transpept-like"/>
</dbReference>
<evidence type="ECO:0000313" key="3">
    <source>
        <dbReference type="EMBL" id="MBZ9567273.1"/>
    </source>
</evidence>
<evidence type="ECO:0000256" key="1">
    <source>
        <dbReference type="ARBA" id="ARBA00006096"/>
    </source>
</evidence>
<dbReference type="NCBIfam" id="TIGR00666">
    <property type="entry name" value="PBP4"/>
    <property type="match status" value="1"/>
</dbReference>
<evidence type="ECO:0000313" key="4">
    <source>
        <dbReference type="Proteomes" id="UP001319883"/>
    </source>
</evidence>
<name>A0ABS7WXC8_9GAMM</name>
<dbReference type="Gene3D" id="3.40.710.10">
    <property type="entry name" value="DD-peptidase/beta-lactamase superfamily"/>
    <property type="match status" value="1"/>
</dbReference>
<dbReference type="EC" id="3.4.16.4" evidence="3"/>
<proteinExistence type="inferred from homology"/>
<dbReference type="PANTHER" id="PTHR30023">
    <property type="entry name" value="D-ALANYL-D-ALANINE CARBOXYPEPTIDASE"/>
    <property type="match status" value="1"/>
</dbReference>
<dbReference type="PANTHER" id="PTHR30023:SF0">
    <property type="entry name" value="PENICILLIN-SENSITIVE CARBOXYPEPTIDASE A"/>
    <property type="match status" value="1"/>
</dbReference>
<keyword evidence="4" id="KW-1185">Reference proteome</keyword>
<dbReference type="Pfam" id="PF02113">
    <property type="entry name" value="Peptidase_S13"/>
    <property type="match status" value="1"/>
</dbReference>
<dbReference type="InterPro" id="IPR000667">
    <property type="entry name" value="Peptidase_S13"/>
</dbReference>
<keyword evidence="3" id="KW-0645">Protease</keyword>
<keyword evidence="2 3" id="KW-0378">Hydrolase</keyword>
<keyword evidence="3" id="KW-0121">Carboxypeptidase</keyword>
<organism evidence="3 4">
    <name type="scientific">Modicisalibacter tunisiensis</name>
    <dbReference type="NCBI Taxonomy" id="390637"/>
    <lineage>
        <taxon>Bacteria</taxon>
        <taxon>Pseudomonadati</taxon>
        <taxon>Pseudomonadota</taxon>
        <taxon>Gammaproteobacteria</taxon>
        <taxon>Oceanospirillales</taxon>
        <taxon>Halomonadaceae</taxon>
        <taxon>Modicisalibacter</taxon>
    </lineage>
</organism>
<comment type="caution">
    <text evidence="3">The sequence shown here is derived from an EMBL/GenBank/DDBJ whole genome shotgun (WGS) entry which is preliminary data.</text>
</comment>
<accession>A0ABS7WXC8</accession>